<keyword evidence="2" id="KW-1185">Reference proteome</keyword>
<keyword evidence="1" id="KW-0547">Nucleotide-binding</keyword>
<name>A0ABR3KRQ9_TRISP</name>
<dbReference type="GO" id="GO:0005524">
    <property type="term" value="F:ATP binding"/>
    <property type="evidence" value="ECO:0007669"/>
    <property type="project" value="UniProtKB-KW"/>
</dbReference>
<dbReference type="Proteomes" id="UP001558632">
    <property type="component" value="Unassembled WGS sequence"/>
</dbReference>
<sequence>MLLVFISRLLCAFLCKLNIPRHCGRINCYFLVIPYAIQCLYTFVLRNCGWRCRISINDLFQLSAFKSVVIGSEAGRNEFTCYFSFGSFSKVDQSPLHCNVDTTFCIDSPND</sequence>
<gene>
    <name evidence="1" type="ORF">TSPI_09012</name>
</gene>
<proteinExistence type="predicted"/>
<organism evidence="1 2">
    <name type="scientific">Trichinella spiralis</name>
    <name type="common">Trichina worm</name>
    <dbReference type="NCBI Taxonomy" id="6334"/>
    <lineage>
        <taxon>Eukaryota</taxon>
        <taxon>Metazoa</taxon>
        <taxon>Ecdysozoa</taxon>
        <taxon>Nematoda</taxon>
        <taxon>Enoplea</taxon>
        <taxon>Dorylaimia</taxon>
        <taxon>Trichinellida</taxon>
        <taxon>Trichinellidae</taxon>
        <taxon>Trichinella</taxon>
    </lineage>
</organism>
<keyword evidence="1" id="KW-0067">ATP-binding</keyword>
<evidence type="ECO:0000313" key="1">
    <source>
        <dbReference type="EMBL" id="KAL1242289.1"/>
    </source>
</evidence>
<protein>
    <submittedName>
        <fullName evidence="1">ATP-binding cassette sub-family A member</fullName>
    </submittedName>
</protein>
<dbReference type="EMBL" id="JBEUSY010000214">
    <property type="protein sequence ID" value="KAL1242289.1"/>
    <property type="molecule type" value="Genomic_DNA"/>
</dbReference>
<accession>A0ABR3KRQ9</accession>
<comment type="caution">
    <text evidence="1">The sequence shown here is derived from an EMBL/GenBank/DDBJ whole genome shotgun (WGS) entry which is preliminary data.</text>
</comment>
<reference evidence="1 2" key="1">
    <citation type="submission" date="2024-07" db="EMBL/GenBank/DDBJ databases">
        <title>Enhanced genomic and transcriptomic resources for Trichinella pseudospiralis and T. spiralis underpin the discovery of pronounced molecular differences between stages and species.</title>
        <authorList>
            <person name="Pasi K.K."/>
            <person name="La Rosa G."/>
            <person name="Gomez-Morales M.A."/>
            <person name="Tosini F."/>
            <person name="Sumanam S."/>
            <person name="Young N.D."/>
            <person name="Chang B.C."/>
            <person name="Robin G.B."/>
        </authorList>
    </citation>
    <scope>NUCLEOTIDE SEQUENCE [LARGE SCALE GENOMIC DNA]</scope>
    <source>
        <strain evidence="1">ISS534</strain>
    </source>
</reference>
<evidence type="ECO:0000313" key="2">
    <source>
        <dbReference type="Proteomes" id="UP001558632"/>
    </source>
</evidence>